<feature type="domain" description="Cadherin" evidence="12">
    <location>
        <begin position="1191"/>
        <end position="1296"/>
    </location>
</feature>
<feature type="domain" description="Cadherin" evidence="12">
    <location>
        <begin position="1416"/>
        <end position="1525"/>
    </location>
</feature>
<evidence type="ECO:0000256" key="8">
    <source>
        <dbReference type="ARBA" id="ARBA00023136"/>
    </source>
</evidence>
<keyword evidence="9" id="KW-1015">Disulfide bond</keyword>
<evidence type="ECO:0000256" key="6">
    <source>
        <dbReference type="ARBA" id="ARBA00022837"/>
    </source>
</evidence>
<dbReference type="InterPro" id="IPR020894">
    <property type="entry name" value="Cadherin_CS"/>
</dbReference>
<dbReference type="GO" id="GO:0034332">
    <property type="term" value="P:adherens junction organization"/>
    <property type="evidence" value="ECO:0007669"/>
    <property type="project" value="TreeGrafter"/>
</dbReference>
<feature type="domain" description="Cadherin" evidence="12">
    <location>
        <begin position="202"/>
        <end position="316"/>
    </location>
</feature>
<organism evidence="13 14">
    <name type="scientific">Dimorphilus gyrociliatus</name>
    <dbReference type="NCBI Taxonomy" id="2664684"/>
    <lineage>
        <taxon>Eukaryota</taxon>
        <taxon>Metazoa</taxon>
        <taxon>Spiralia</taxon>
        <taxon>Lophotrochozoa</taxon>
        <taxon>Annelida</taxon>
        <taxon>Polychaeta</taxon>
        <taxon>Polychaeta incertae sedis</taxon>
        <taxon>Dinophilidae</taxon>
        <taxon>Dimorphilus</taxon>
    </lineage>
</organism>
<evidence type="ECO:0000259" key="12">
    <source>
        <dbReference type="PROSITE" id="PS50268"/>
    </source>
</evidence>
<feature type="domain" description="Cadherin" evidence="12">
    <location>
        <begin position="538"/>
        <end position="639"/>
    </location>
</feature>
<dbReference type="GO" id="GO:0044331">
    <property type="term" value="P:cell-cell adhesion mediated by cadherin"/>
    <property type="evidence" value="ECO:0007669"/>
    <property type="project" value="TreeGrafter"/>
</dbReference>
<dbReference type="PANTHER" id="PTHR24027">
    <property type="entry name" value="CADHERIN-23"/>
    <property type="match status" value="1"/>
</dbReference>
<keyword evidence="8 11" id="KW-0472">Membrane</keyword>
<dbReference type="GO" id="GO:0016339">
    <property type="term" value="P:calcium-dependent cell-cell adhesion via plasma membrane cell adhesion molecules"/>
    <property type="evidence" value="ECO:0007669"/>
    <property type="project" value="TreeGrafter"/>
</dbReference>
<feature type="domain" description="Cadherin" evidence="12">
    <location>
        <begin position="754"/>
        <end position="868"/>
    </location>
</feature>
<keyword evidence="4" id="KW-0732">Signal</keyword>
<evidence type="ECO:0000313" key="14">
    <source>
        <dbReference type="Proteomes" id="UP000549394"/>
    </source>
</evidence>
<accession>A0A7I8W809</accession>
<keyword evidence="2" id="KW-0245">EGF-like domain</keyword>
<dbReference type="FunFam" id="2.60.40.60:FF:000020">
    <property type="entry name" value="Dachsous cadherin-related 1b"/>
    <property type="match status" value="1"/>
</dbReference>
<evidence type="ECO:0000256" key="4">
    <source>
        <dbReference type="ARBA" id="ARBA00022729"/>
    </source>
</evidence>
<keyword evidence="3 11" id="KW-0812">Transmembrane</keyword>
<dbReference type="FunFam" id="2.60.40.60:FF:000013">
    <property type="entry name" value="Cadherin EGF LAG seven-pass G-type receptor"/>
    <property type="match status" value="1"/>
</dbReference>
<dbReference type="GO" id="GO:0005509">
    <property type="term" value="F:calcium ion binding"/>
    <property type="evidence" value="ECO:0007669"/>
    <property type="project" value="UniProtKB-UniRule"/>
</dbReference>
<feature type="domain" description="Cadherin" evidence="12">
    <location>
        <begin position="1303"/>
        <end position="1415"/>
    </location>
</feature>
<evidence type="ECO:0000256" key="9">
    <source>
        <dbReference type="ARBA" id="ARBA00023157"/>
    </source>
</evidence>
<name>A0A7I8W809_9ANNE</name>
<evidence type="ECO:0000313" key="13">
    <source>
        <dbReference type="EMBL" id="CAD5124350.1"/>
    </source>
</evidence>
<evidence type="ECO:0000256" key="3">
    <source>
        <dbReference type="ARBA" id="ARBA00022692"/>
    </source>
</evidence>
<comment type="caution">
    <text evidence="13">The sequence shown here is derived from an EMBL/GenBank/DDBJ whole genome shotgun (WGS) entry which is preliminary data.</text>
</comment>
<feature type="transmembrane region" description="Helical" evidence="11">
    <location>
        <begin position="1603"/>
        <end position="1626"/>
    </location>
</feature>
<dbReference type="PROSITE" id="PS00232">
    <property type="entry name" value="CADHERIN_1"/>
    <property type="match status" value="3"/>
</dbReference>
<dbReference type="Pfam" id="PF00028">
    <property type="entry name" value="Cadherin"/>
    <property type="match status" value="9"/>
</dbReference>
<dbReference type="EMBL" id="CAJFCJ010000020">
    <property type="protein sequence ID" value="CAD5124350.1"/>
    <property type="molecule type" value="Genomic_DNA"/>
</dbReference>
<feature type="domain" description="Cadherin" evidence="12">
    <location>
        <begin position="434"/>
        <end position="537"/>
    </location>
</feature>
<dbReference type="Proteomes" id="UP000549394">
    <property type="component" value="Unassembled WGS sequence"/>
</dbReference>
<dbReference type="InterPro" id="IPR039808">
    <property type="entry name" value="Cadherin"/>
</dbReference>
<protein>
    <submittedName>
        <fullName evidence="13">DgyrCDS12639</fullName>
    </submittedName>
</protein>
<feature type="domain" description="Cadherin" evidence="12">
    <location>
        <begin position="4"/>
        <end position="92"/>
    </location>
</feature>
<dbReference type="OrthoDB" id="9990384at2759"/>
<evidence type="ECO:0000256" key="10">
    <source>
        <dbReference type="PROSITE-ProRule" id="PRU00043"/>
    </source>
</evidence>
<evidence type="ECO:0000256" key="11">
    <source>
        <dbReference type="SAM" id="Phobius"/>
    </source>
</evidence>
<gene>
    <name evidence="13" type="ORF">DGYR_LOCUS11904</name>
</gene>
<dbReference type="CDD" id="cd11304">
    <property type="entry name" value="Cadherin_repeat"/>
    <property type="match status" value="13"/>
</dbReference>
<dbReference type="PANTHER" id="PTHR24027:SF438">
    <property type="entry name" value="CADHERIN 23"/>
    <property type="match status" value="1"/>
</dbReference>
<dbReference type="PRINTS" id="PR00205">
    <property type="entry name" value="CADHERIN"/>
</dbReference>
<feature type="domain" description="Cadherin" evidence="12">
    <location>
        <begin position="875"/>
        <end position="975"/>
    </location>
</feature>
<sequence length="1778" mass="199667">MENFSLQENTEIGQVYELEASDANNDKLQYGIKSSVFEVKPPGSSQVFLKGALDYEKKKEYSVTVWVSDGKINTTENVIVHVINVNDELPVFQSDSYSIDVREDTEINRTVLANVIVKDEEEIDSLLQVECYQPKEACETFEIVQTSVTNTTWTGDIHLLKSLDYEKRKSYQLVLRATDGINTRLTSIPVRVLNVQDTPPKFLPMLTYAIEENYPVGKSFMTIQAVDGDGERPIRYFLEPEFTLDMFNLDPVTGNLSPRRPMDRENIRLNNGFIKVTFFKAREVLEGGGLGNDELTQTRTEITLTIVDQNDNAPKFKKTNYEIELEASKITDGYFLPRVFLNVTDPDSSINGHFKIFLLNFDDMFQVIPNEGINNLLSKIQIRNATKLISAAKSYTLELEARETKSVTPISSPLSKATILLKIKSGFQQLPSFQEESYTVDIQENAEGGSLVTIIKLPVDNVKYELIGNGASLFEIGEDNGEIRVKFCPLPGKSNCIDYEQKTSYNLNLIAKNNKGQSQTTLLLINVINANDEKPKFLATKYTAYTREGTIRLDPPLNLKAIDKDEDSQLVYSIINSDVANSFNINSLTGKLTLIKPLDYESSKNGIYTLTIRVTDGKNVASALVEINVMNVNEAVPVFKDTVINVLVNETVNLGERIAQFEATDEDLPSQIDYRIGNGSRGDFNITQDGQVRVTNHLDFDRNKNYLITVSIIFSLAGLLEGILATDRGQPQKTATATLSVNIQDRNNKYPYFNPITTRISIERSIQVSSVIKQMEAIDMDNTILSYKFIEPTLAWNRFGQLVQNNLTQEYFKIDENGRVSLIKSLENSEISRIRLTIQASDIEREEQTGIGVLDITIIRRNEIAPKFPSPWTPTNRNLYFSVLENQDAGYYVGTVTATDPFDHLDSYRITFEDIPGLFVVDKNGILRTRTLLDREKIDQSIIRVVVSDNGKPQLSSTATVTINIIDINDHTPIFDKINYDKTIDENLGKNKFVLQVGATDGDNGNYGDITYTLNDDLGAFQINPTTGRITVKDPSILDREQRDVIYLTVTATDSPKDTSVSRSSKVIVRIFLRDLNDNRPVFDKTVRDKIDIIETISPDESFLKVIASDKDSGDNGKVKYRIESGNDDGIFDIDPDTGNVKVKKSLVGQSNNYQLTIEAKDEGKPTQLSSKYKINIRVLKSNNNAPYFVKPENNIIQTQEEEGPGALIVKVVAEDDDKDEVTYSFIEDGKPSHETSLFKIDLSLGEIYLKERLDREKKSVHVLVVQAKDNGIPSKTATKYLIINVTDIDDHSPEFLSHRNCCSIPYKFYVSESIQVNTSIGKVRAIDRDEGKNAQFEYLLKDKNLPFRVDKSTGEIIAIEGQIDYEKQSKYVFEIQASTKPAEASLKSNCKCKDNSKVRVTVYVKNEEDEDIQFDDSVKDVCVTDRTKIGTPLLVLEAKDPDDMDALEYRLVKNSSKIFFSLNSQSGLLSTASVFDRRLQKLHNITVRASNTLSTSSAERYVNVWVTEHSKEKVVTINEKEEVVLDKLNYYMKKIAERNGLVCVIRVGKHVTNSGEVNTDKTDVVIHVLREGIDVGAVKGEDELANLGIIFKKSKTGAELEILWVLLAVILIFIIWTLLSFIILFCCCCCRKDKQQHVLVDNVNKGFDMQEGRMILDYSDKGSSNSLRDMLSDDDIYVINSQSANAQSFATNQSTTNDSKQVRIIAPLVSRQNDDGESTLQNNASIPPHTLQITDQQIGAYLSDGTTMKSTSSGGFITVPFVSLPYKILQRPTSSTT</sequence>
<dbReference type="SUPFAM" id="SSF49313">
    <property type="entry name" value="Cadherin-like"/>
    <property type="match status" value="14"/>
</dbReference>
<evidence type="ECO:0000256" key="5">
    <source>
        <dbReference type="ARBA" id="ARBA00022737"/>
    </source>
</evidence>
<dbReference type="SMART" id="SM00112">
    <property type="entry name" value="CA"/>
    <property type="match status" value="13"/>
</dbReference>
<dbReference type="InterPro" id="IPR002126">
    <property type="entry name" value="Cadherin-like_dom"/>
</dbReference>
<reference evidence="13 14" key="1">
    <citation type="submission" date="2020-08" db="EMBL/GenBank/DDBJ databases">
        <authorList>
            <person name="Hejnol A."/>
        </authorList>
    </citation>
    <scope>NUCLEOTIDE SEQUENCE [LARGE SCALE GENOMIC DNA]</scope>
</reference>
<dbReference type="GO" id="GO:0016342">
    <property type="term" value="C:catenin complex"/>
    <property type="evidence" value="ECO:0007669"/>
    <property type="project" value="TreeGrafter"/>
</dbReference>
<dbReference type="GO" id="GO:0007043">
    <property type="term" value="P:cell-cell junction assembly"/>
    <property type="evidence" value="ECO:0007669"/>
    <property type="project" value="TreeGrafter"/>
</dbReference>
<dbReference type="GO" id="GO:0008013">
    <property type="term" value="F:beta-catenin binding"/>
    <property type="evidence" value="ECO:0007669"/>
    <property type="project" value="TreeGrafter"/>
</dbReference>
<dbReference type="PROSITE" id="PS50268">
    <property type="entry name" value="CADHERIN_2"/>
    <property type="match status" value="13"/>
</dbReference>
<feature type="domain" description="Cadherin" evidence="12">
    <location>
        <begin position="976"/>
        <end position="1083"/>
    </location>
</feature>
<feature type="domain" description="Cadherin" evidence="12">
    <location>
        <begin position="93"/>
        <end position="202"/>
    </location>
</feature>
<dbReference type="GO" id="GO:0007156">
    <property type="term" value="P:homophilic cell adhesion via plasma membrane adhesion molecules"/>
    <property type="evidence" value="ECO:0007669"/>
    <property type="project" value="InterPro"/>
</dbReference>
<dbReference type="InterPro" id="IPR015919">
    <property type="entry name" value="Cadherin-like_sf"/>
</dbReference>
<evidence type="ECO:0000256" key="1">
    <source>
        <dbReference type="ARBA" id="ARBA00004370"/>
    </source>
</evidence>
<dbReference type="GO" id="GO:0045296">
    <property type="term" value="F:cadherin binding"/>
    <property type="evidence" value="ECO:0007669"/>
    <property type="project" value="TreeGrafter"/>
</dbReference>
<comment type="subcellular location">
    <subcellularLocation>
        <location evidence="1">Membrane</location>
    </subcellularLocation>
</comment>
<dbReference type="GO" id="GO:0005912">
    <property type="term" value="C:adherens junction"/>
    <property type="evidence" value="ECO:0007669"/>
    <property type="project" value="TreeGrafter"/>
</dbReference>
<dbReference type="GO" id="GO:0016477">
    <property type="term" value="P:cell migration"/>
    <property type="evidence" value="ECO:0007669"/>
    <property type="project" value="TreeGrafter"/>
</dbReference>
<feature type="domain" description="Cadherin" evidence="12">
    <location>
        <begin position="640"/>
        <end position="753"/>
    </location>
</feature>
<dbReference type="Gene3D" id="2.60.40.60">
    <property type="entry name" value="Cadherins"/>
    <property type="match status" value="14"/>
</dbReference>
<feature type="domain" description="Cadherin" evidence="12">
    <location>
        <begin position="1085"/>
        <end position="1189"/>
    </location>
</feature>
<evidence type="ECO:0000256" key="7">
    <source>
        <dbReference type="ARBA" id="ARBA00022989"/>
    </source>
</evidence>
<keyword evidence="6 10" id="KW-0106">Calcium</keyword>
<keyword evidence="7 11" id="KW-1133">Transmembrane helix</keyword>
<proteinExistence type="predicted"/>
<keyword evidence="14" id="KW-1185">Reference proteome</keyword>
<evidence type="ECO:0000256" key="2">
    <source>
        <dbReference type="ARBA" id="ARBA00022536"/>
    </source>
</evidence>
<dbReference type="GO" id="GO:0000902">
    <property type="term" value="P:cell morphogenesis"/>
    <property type="evidence" value="ECO:0007669"/>
    <property type="project" value="TreeGrafter"/>
</dbReference>
<keyword evidence="5" id="KW-0677">Repeat</keyword>